<evidence type="ECO:0000259" key="1">
    <source>
        <dbReference type="Pfam" id="PF01575"/>
    </source>
</evidence>
<dbReference type="GO" id="GO:0006633">
    <property type="term" value="P:fatty acid biosynthetic process"/>
    <property type="evidence" value="ECO:0007669"/>
    <property type="project" value="TreeGrafter"/>
</dbReference>
<accession>A0A8S1J1Z3</accession>
<dbReference type="OrthoDB" id="3592703at2759"/>
<dbReference type="InterPro" id="IPR050965">
    <property type="entry name" value="UPF0336/Enoyl-CoA_hydratase"/>
</dbReference>
<dbReference type="AlphaFoldDB" id="A0A8S1J1Z3"/>
<keyword evidence="3" id="KW-1185">Reference proteome</keyword>
<dbReference type="GO" id="GO:0005739">
    <property type="term" value="C:mitochondrion"/>
    <property type="evidence" value="ECO:0007669"/>
    <property type="project" value="TreeGrafter"/>
</dbReference>
<dbReference type="InterPro" id="IPR002539">
    <property type="entry name" value="MaoC-like_dom"/>
</dbReference>
<proteinExistence type="predicted"/>
<name>A0A8S1J1Z3_9CHLO</name>
<dbReference type="CDD" id="cd03449">
    <property type="entry name" value="R_hydratase"/>
    <property type="match status" value="1"/>
</dbReference>
<dbReference type="InterPro" id="IPR029069">
    <property type="entry name" value="HotDog_dom_sf"/>
</dbReference>
<dbReference type="Gene3D" id="3.10.129.10">
    <property type="entry name" value="Hotdog Thioesterase"/>
    <property type="match status" value="1"/>
</dbReference>
<gene>
    <name evidence="2" type="ORF">OSTQU699_LOCUS7120</name>
</gene>
<feature type="domain" description="MaoC-like" evidence="1">
    <location>
        <begin position="30"/>
        <end position="130"/>
    </location>
</feature>
<evidence type="ECO:0000313" key="2">
    <source>
        <dbReference type="EMBL" id="CAD7701763.1"/>
    </source>
</evidence>
<dbReference type="EMBL" id="CAJHUC010001629">
    <property type="protein sequence ID" value="CAD7701763.1"/>
    <property type="molecule type" value="Genomic_DNA"/>
</dbReference>
<dbReference type="Pfam" id="PF01575">
    <property type="entry name" value="MaoC_dehydratas"/>
    <property type="match status" value="1"/>
</dbReference>
<comment type="caution">
    <text evidence="2">The sequence shown here is derived from an EMBL/GenBank/DDBJ whole genome shotgun (WGS) entry which is preliminary data.</text>
</comment>
<protein>
    <recommendedName>
        <fullName evidence="1">MaoC-like domain-containing protein</fullName>
    </recommendedName>
</protein>
<organism evidence="2 3">
    <name type="scientific">Ostreobium quekettii</name>
    <dbReference type="NCBI Taxonomy" id="121088"/>
    <lineage>
        <taxon>Eukaryota</taxon>
        <taxon>Viridiplantae</taxon>
        <taxon>Chlorophyta</taxon>
        <taxon>core chlorophytes</taxon>
        <taxon>Ulvophyceae</taxon>
        <taxon>TCBD clade</taxon>
        <taxon>Bryopsidales</taxon>
        <taxon>Ostreobineae</taxon>
        <taxon>Ostreobiaceae</taxon>
        <taxon>Ostreobium</taxon>
    </lineage>
</organism>
<dbReference type="PANTHER" id="PTHR43437:SF3">
    <property type="entry name" value="HYDROXYACYL-THIOESTER DEHYDRATASE TYPE 2, MITOCHONDRIAL"/>
    <property type="match status" value="1"/>
</dbReference>
<reference evidence="2" key="1">
    <citation type="submission" date="2020-12" db="EMBL/GenBank/DDBJ databases">
        <authorList>
            <person name="Iha C."/>
        </authorList>
    </citation>
    <scope>NUCLEOTIDE SEQUENCE</scope>
</reference>
<dbReference type="GO" id="GO:0019171">
    <property type="term" value="F:(3R)-hydroxyacyl-[acyl-carrier-protein] dehydratase activity"/>
    <property type="evidence" value="ECO:0007669"/>
    <property type="project" value="TreeGrafter"/>
</dbReference>
<dbReference type="SUPFAM" id="SSF54637">
    <property type="entry name" value="Thioesterase/thiol ester dehydrase-isomerase"/>
    <property type="match status" value="1"/>
</dbReference>
<sequence length="152" mass="16286">MASAGEAKVCHPLGDLKVGDRGTWTREALPKYTEMYAEVTGDRNPLHFDEEFASRTKFGSLVCHGGIAAGTLNALVAEVLPGPGSVFLRQELDYTAPTHPGDTLTAVGVVTSIHETKPVVNMDVEVKSQEDTTVLKGKVVVYKMIPKDTTAS</sequence>
<dbReference type="PANTHER" id="PTHR43437">
    <property type="entry name" value="HYDROXYACYL-THIOESTER DEHYDRATASE TYPE 2, MITOCHONDRIAL-RELATED"/>
    <property type="match status" value="1"/>
</dbReference>
<dbReference type="Proteomes" id="UP000708148">
    <property type="component" value="Unassembled WGS sequence"/>
</dbReference>
<evidence type="ECO:0000313" key="3">
    <source>
        <dbReference type="Proteomes" id="UP000708148"/>
    </source>
</evidence>